<dbReference type="InterPro" id="IPR035940">
    <property type="entry name" value="CAP_sf"/>
</dbReference>
<evidence type="ECO:0000256" key="2">
    <source>
        <dbReference type="PROSITE-ProRule" id="PRU01005"/>
    </source>
</evidence>
<comment type="caution">
    <text evidence="5">The sequence shown here is derived from an EMBL/GenBank/DDBJ whole genome shotgun (WGS) entry which is preliminary data.</text>
</comment>
<protein>
    <recommendedName>
        <fullName evidence="4">ShKT domain-containing protein</fullName>
    </recommendedName>
</protein>
<evidence type="ECO:0000313" key="6">
    <source>
        <dbReference type="Proteomes" id="UP000770717"/>
    </source>
</evidence>
<dbReference type="InterPro" id="IPR042076">
    <property type="entry name" value="Crisp-like_dom"/>
</dbReference>
<keyword evidence="6" id="KW-1185">Reference proteome</keyword>
<dbReference type="FunFam" id="3.40.33.10:FF:000005">
    <property type="entry name" value="Cysteine-rich secretory protein 2"/>
    <property type="match status" value="1"/>
</dbReference>
<dbReference type="SMART" id="SM00198">
    <property type="entry name" value="SCP"/>
    <property type="match status" value="1"/>
</dbReference>
<dbReference type="InterPro" id="IPR013871">
    <property type="entry name" value="Cysteine_rich_secretory"/>
</dbReference>
<name>A0A8J6EFB3_ELECQ</name>
<dbReference type="EMBL" id="WNTK01001103">
    <property type="protein sequence ID" value="KAG9467954.1"/>
    <property type="molecule type" value="Genomic_DNA"/>
</dbReference>
<dbReference type="OrthoDB" id="737510at2759"/>
<organism evidence="5 6">
    <name type="scientific">Eleutherodactylus coqui</name>
    <name type="common">Puerto Rican coqui</name>
    <dbReference type="NCBI Taxonomy" id="57060"/>
    <lineage>
        <taxon>Eukaryota</taxon>
        <taxon>Metazoa</taxon>
        <taxon>Chordata</taxon>
        <taxon>Craniata</taxon>
        <taxon>Vertebrata</taxon>
        <taxon>Euteleostomi</taxon>
        <taxon>Amphibia</taxon>
        <taxon>Batrachia</taxon>
        <taxon>Anura</taxon>
        <taxon>Neobatrachia</taxon>
        <taxon>Hyloidea</taxon>
        <taxon>Eleutherodactylidae</taxon>
        <taxon>Eleutherodactylinae</taxon>
        <taxon>Eleutherodactylus</taxon>
        <taxon>Eleutherodactylus</taxon>
    </lineage>
</organism>
<comment type="similarity">
    <text evidence="1">Belongs to the CRISP family.</text>
</comment>
<dbReference type="Gene3D" id="3.40.33.10">
    <property type="entry name" value="CAP"/>
    <property type="match status" value="1"/>
</dbReference>
<dbReference type="SUPFAM" id="SSF57546">
    <property type="entry name" value="Crisp domain-like"/>
    <property type="match status" value="1"/>
</dbReference>
<dbReference type="InterPro" id="IPR003582">
    <property type="entry name" value="ShKT_dom"/>
</dbReference>
<gene>
    <name evidence="5" type="ORF">GDO78_013974</name>
</gene>
<dbReference type="Pfam" id="PF08562">
    <property type="entry name" value="Crisp"/>
    <property type="match status" value="1"/>
</dbReference>
<evidence type="ECO:0000256" key="1">
    <source>
        <dbReference type="ARBA" id="ARBA00009923"/>
    </source>
</evidence>
<dbReference type="PRINTS" id="PR00838">
    <property type="entry name" value="V5ALLERGEN"/>
</dbReference>
<dbReference type="PROSITE" id="PS51670">
    <property type="entry name" value="SHKT"/>
    <property type="match status" value="1"/>
</dbReference>
<dbReference type="Proteomes" id="UP000770717">
    <property type="component" value="Unassembled WGS sequence"/>
</dbReference>
<sequence length="267" mass="30288">MDKRQPTSRPLSTASNGSRRDGTTLSFAHVPSPPIPESQQAYRRPQTYKTLAAISTDNPDIQKEIVDLTNKLRRSVEPSARNMVEVSWNEEAAKTALRYAETCAMKHSNVSQRNITDCSCGENLFMSSYRANWTEVLMAFFNEYKDYDYTNNTAKTPNAMIGHYTQLTWYISSKIGCAVAKCLDHPKFKYFYVCHQCPMGNIIGEWPYKEGPPCGDCPQKCNNGLCTNPCKYQDNYKNCKNITEYCGIFELVDAGCEASCNCEDEIW</sequence>
<dbReference type="InterPro" id="IPR002413">
    <property type="entry name" value="V5_allergen-like"/>
</dbReference>
<dbReference type="InterPro" id="IPR014044">
    <property type="entry name" value="CAP_dom"/>
</dbReference>
<proteinExistence type="inferred from homology"/>
<feature type="region of interest" description="Disordered" evidence="3">
    <location>
        <begin position="1"/>
        <end position="43"/>
    </location>
</feature>
<dbReference type="PANTHER" id="PTHR10334">
    <property type="entry name" value="CYSTEINE-RICH SECRETORY PROTEIN-RELATED"/>
    <property type="match status" value="1"/>
</dbReference>
<dbReference type="AlphaFoldDB" id="A0A8J6EFB3"/>
<accession>A0A8J6EFB3</accession>
<feature type="compositionally biased region" description="Polar residues" evidence="3">
    <location>
        <begin position="7"/>
        <end position="17"/>
    </location>
</feature>
<dbReference type="SUPFAM" id="SSF55797">
    <property type="entry name" value="PR-1-like"/>
    <property type="match status" value="1"/>
</dbReference>
<evidence type="ECO:0000313" key="5">
    <source>
        <dbReference type="EMBL" id="KAG9467954.1"/>
    </source>
</evidence>
<evidence type="ECO:0000256" key="3">
    <source>
        <dbReference type="SAM" id="MobiDB-lite"/>
    </source>
</evidence>
<dbReference type="InterPro" id="IPR001283">
    <property type="entry name" value="CRISP-related"/>
</dbReference>
<dbReference type="PRINTS" id="PR00837">
    <property type="entry name" value="V5TPXLIKE"/>
</dbReference>
<reference evidence="5" key="1">
    <citation type="thesis" date="2020" institute="ProQuest LLC" country="789 East Eisenhower Parkway, Ann Arbor, MI, USA">
        <title>Comparative Genomics and Chromosome Evolution.</title>
        <authorList>
            <person name="Mudd A.B."/>
        </authorList>
    </citation>
    <scope>NUCLEOTIDE SEQUENCE</scope>
    <source>
        <strain evidence="5">HN-11 Male</strain>
        <tissue evidence="5">Kidney and liver</tissue>
    </source>
</reference>
<dbReference type="Pfam" id="PF00188">
    <property type="entry name" value="CAP"/>
    <property type="match status" value="1"/>
</dbReference>
<feature type="domain" description="ShKT" evidence="4">
    <location>
        <begin position="230"/>
        <end position="262"/>
    </location>
</feature>
<comment type="caution">
    <text evidence="2">Lacks conserved residue(s) required for the propagation of feature annotation.</text>
</comment>
<dbReference type="Gene3D" id="1.10.10.740">
    <property type="entry name" value="Crisp domain"/>
    <property type="match status" value="1"/>
</dbReference>
<evidence type="ECO:0000259" key="4">
    <source>
        <dbReference type="PROSITE" id="PS51670"/>
    </source>
</evidence>